<proteinExistence type="predicted"/>
<feature type="compositionally biased region" description="Low complexity" evidence="1">
    <location>
        <begin position="292"/>
        <end position="307"/>
    </location>
</feature>
<reference evidence="3" key="1">
    <citation type="journal article" date="2019" name="Int. J. Syst. Evol. Microbiol.">
        <title>The Global Catalogue of Microorganisms (GCM) 10K type strain sequencing project: providing services to taxonomists for standard genome sequencing and annotation.</title>
        <authorList>
            <consortium name="The Broad Institute Genomics Platform"/>
            <consortium name="The Broad Institute Genome Sequencing Center for Infectious Disease"/>
            <person name="Wu L."/>
            <person name="Ma J."/>
        </authorList>
    </citation>
    <scope>NUCLEOTIDE SEQUENCE [LARGE SCALE GENOMIC DNA]</scope>
    <source>
        <strain evidence="3">CGMCC 1.15277</strain>
    </source>
</reference>
<name>A0ABW1X2G3_9ACTN</name>
<accession>A0ABW1X2G3</accession>
<evidence type="ECO:0000313" key="3">
    <source>
        <dbReference type="Proteomes" id="UP001596266"/>
    </source>
</evidence>
<protein>
    <recommendedName>
        <fullName evidence="4">Transposase</fullName>
    </recommendedName>
</protein>
<dbReference type="SUPFAM" id="SSF57997">
    <property type="entry name" value="Tropomyosin"/>
    <property type="match status" value="1"/>
</dbReference>
<organism evidence="2 3">
    <name type="scientific">Luteococcus sanguinis</name>
    <dbReference type="NCBI Taxonomy" id="174038"/>
    <lineage>
        <taxon>Bacteria</taxon>
        <taxon>Bacillati</taxon>
        <taxon>Actinomycetota</taxon>
        <taxon>Actinomycetes</taxon>
        <taxon>Propionibacteriales</taxon>
        <taxon>Propionibacteriaceae</taxon>
        <taxon>Luteococcus</taxon>
    </lineage>
</organism>
<feature type="region of interest" description="Disordered" evidence="1">
    <location>
        <begin position="280"/>
        <end position="344"/>
    </location>
</feature>
<keyword evidence="3" id="KW-1185">Reference proteome</keyword>
<dbReference type="Proteomes" id="UP001596266">
    <property type="component" value="Unassembled WGS sequence"/>
</dbReference>
<evidence type="ECO:0008006" key="4">
    <source>
        <dbReference type="Google" id="ProtNLM"/>
    </source>
</evidence>
<evidence type="ECO:0000256" key="1">
    <source>
        <dbReference type="SAM" id="MobiDB-lite"/>
    </source>
</evidence>
<comment type="caution">
    <text evidence="2">The sequence shown here is derived from an EMBL/GenBank/DDBJ whole genome shotgun (WGS) entry which is preliminary data.</text>
</comment>
<feature type="compositionally biased region" description="Basic and acidic residues" evidence="1">
    <location>
        <begin position="322"/>
        <end position="344"/>
    </location>
</feature>
<dbReference type="RefSeq" id="WP_343884293.1">
    <property type="nucleotide sequence ID" value="NZ_BAAAKI010000001.1"/>
</dbReference>
<sequence>MDLGSAADELYSIDPDAFIARRAQIVKELRAARQREAANQVAALRRPTRSAWLVNLLARWRGDELGDLLELGPALAQAHTGGSPEELRSLTTLRRRAVSGLVDAALTLGRNAGYRPSDAVRDEVSTTLEAALVNPEFAEAVLAGSLSTAAESAANFPTELFAGLALPTRRPQLHVVRDPEPDQPVKQAPTPEPQPEPDEHDEVAEGLRRAEIEARQQALESAEQNQREAEAIVGHAQHAFARASARATQVEAHTEDARNHTSQARDQVEELREALARAQAALEQGQHELAEAEAAQTRAEAELTQAQRAAEETENQVTSARAEAEDAARAAEQARARLAELETP</sequence>
<feature type="region of interest" description="Disordered" evidence="1">
    <location>
        <begin position="175"/>
        <end position="204"/>
    </location>
</feature>
<dbReference type="EMBL" id="JBHSUA010000015">
    <property type="protein sequence ID" value="MFC6396715.1"/>
    <property type="molecule type" value="Genomic_DNA"/>
</dbReference>
<gene>
    <name evidence="2" type="ORF">ACFP57_06905</name>
</gene>
<evidence type="ECO:0000313" key="2">
    <source>
        <dbReference type="EMBL" id="MFC6396715.1"/>
    </source>
</evidence>
<feature type="region of interest" description="Disordered" evidence="1">
    <location>
        <begin position="242"/>
        <end position="266"/>
    </location>
</feature>